<accession>A0A5B7DPT3</accession>
<evidence type="ECO:0000313" key="2">
    <source>
        <dbReference type="Proteomes" id="UP000324222"/>
    </source>
</evidence>
<reference evidence="1 2" key="1">
    <citation type="submission" date="2019-05" db="EMBL/GenBank/DDBJ databases">
        <title>Another draft genome of Portunus trituberculatus and its Hox gene families provides insights of decapod evolution.</title>
        <authorList>
            <person name="Jeong J.-H."/>
            <person name="Song I."/>
            <person name="Kim S."/>
            <person name="Choi T."/>
            <person name="Kim D."/>
            <person name="Ryu S."/>
            <person name="Kim W."/>
        </authorList>
    </citation>
    <scope>NUCLEOTIDE SEQUENCE [LARGE SCALE GENOMIC DNA]</scope>
    <source>
        <tissue evidence="1">Muscle</tissue>
    </source>
</reference>
<proteinExistence type="predicted"/>
<dbReference type="Proteomes" id="UP000324222">
    <property type="component" value="Unassembled WGS sequence"/>
</dbReference>
<keyword evidence="2" id="KW-1185">Reference proteome</keyword>
<protein>
    <submittedName>
        <fullName evidence="1">Uncharacterized protein</fullName>
    </submittedName>
</protein>
<dbReference type="EMBL" id="VSRR010001145">
    <property type="protein sequence ID" value="MPC22936.1"/>
    <property type="molecule type" value="Genomic_DNA"/>
</dbReference>
<comment type="caution">
    <text evidence="1">The sequence shown here is derived from an EMBL/GenBank/DDBJ whole genome shotgun (WGS) entry which is preliminary data.</text>
</comment>
<name>A0A5B7DPT3_PORTR</name>
<sequence length="95" mass="10653">MEPLILTHSNFLMKFSTTNSDKNWDPLSDLVRNVAQGGYCHLLTAAVSIRVVSMDSHQDPGDSATQDKYGQESWAGEGYGVHRHSFHRQELVTSF</sequence>
<evidence type="ECO:0000313" key="1">
    <source>
        <dbReference type="EMBL" id="MPC22936.1"/>
    </source>
</evidence>
<dbReference type="AlphaFoldDB" id="A0A5B7DPT3"/>
<gene>
    <name evidence="1" type="ORF">E2C01_015967</name>
</gene>
<organism evidence="1 2">
    <name type="scientific">Portunus trituberculatus</name>
    <name type="common">Swimming crab</name>
    <name type="synonym">Neptunus trituberculatus</name>
    <dbReference type="NCBI Taxonomy" id="210409"/>
    <lineage>
        <taxon>Eukaryota</taxon>
        <taxon>Metazoa</taxon>
        <taxon>Ecdysozoa</taxon>
        <taxon>Arthropoda</taxon>
        <taxon>Crustacea</taxon>
        <taxon>Multicrustacea</taxon>
        <taxon>Malacostraca</taxon>
        <taxon>Eumalacostraca</taxon>
        <taxon>Eucarida</taxon>
        <taxon>Decapoda</taxon>
        <taxon>Pleocyemata</taxon>
        <taxon>Brachyura</taxon>
        <taxon>Eubrachyura</taxon>
        <taxon>Portunoidea</taxon>
        <taxon>Portunidae</taxon>
        <taxon>Portuninae</taxon>
        <taxon>Portunus</taxon>
    </lineage>
</organism>